<dbReference type="SUPFAM" id="SSF52821">
    <property type="entry name" value="Rhodanese/Cell cycle control phosphatase"/>
    <property type="match status" value="1"/>
</dbReference>
<dbReference type="GO" id="GO:0004792">
    <property type="term" value="F:thiosulfate-cyanide sulfurtransferase activity"/>
    <property type="evidence" value="ECO:0007669"/>
    <property type="project" value="TreeGrafter"/>
</dbReference>
<evidence type="ECO:0000313" key="2">
    <source>
        <dbReference type="EMBL" id="MCX8997248.1"/>
    </source>
</evidence>
<dbReference type="Gene3D" id="3.40.250.10">
    <property type="entry name" value="Rhodanese-like domain"/>
    <property type="match status" value="1"/>
</dbReference>
<dbReference type="Proteomes" id="UP001208771">
    <property type="component" value="Unassembled WGS sequence"/>
</dbReference>
<gene>
    <name evidence="2" type="ORF">NOF55_09040</name>
</gene>
<dbReference type="CDD" id="cd00757">
    <property type="entry name" value="ThiF_MoeB_HesA_family"/>
    <property type="match status" value="1"/>
</dbReference>
<feature type="domain" description="Rhodanese" evidence="1">
    <location>
        <begin position="255"/>
        <end position="309"/>
    </location>
</feature>
<accession>A0AAE3MXX0</accession>
<dbReference type="SUPFAM" id="SSF69572">
    <property type="entry name" value="Activating enzymes of the ubiquitin-like proteins"/>
    <property type="match status" value="1"/>
</dbReference>
<dbReference type="PANTHER" id="PTHR10953">
    <property type="entry name" value="UBIQUITIN-ACTIVATING ENZYME E1"/>
    <property type="match status" value="1"/>
</dbReference>
<dbReference type="CDD" id="cd00158">
    <property type="entry name" value="RHOD"/>
    <property type="match status" value="1"/>
</dbReference>
<protein>
    <submittedName>
        <fullName evidence="2">HesA/MoeB/ThiF family protein</fullName>
    </submittedName>
</protein>
<dbReference type="Gene3D" id="3.40.50.720">
    <property type="entry name" value="NAD(P)-binding Rossmann-like Domain"/>
    <property type="match status" value="1"/>
</dbReference>
<dbReference type="InterPro" id="IPR045886">
    <property type="entry name" value="ThiF/MoeB/HesA"/>
</dbReference>
<dbReference type="EMBL" id="JANFPI010000003">
    <property type="protein sequence ID" value="MCX8997248.1"/>
    <property type="molecule type" value="Genomic_DNA"/>
</dbReference>
<dbReference type="GO" id="GO:0005829">
    <property type="term" value="C:cytosol"/>
    <property type="evidence" value="ECO:0007669"/>
    <property type="project" value="TreeGrafter"/>
</dbReference>
<dbReference type="InterPro" id="IPR000594">
    <property type="entry name" value="ThiF_NAD_FAD-bd"/>
</dbReference>
<dbReference type="InterPro" id="IPR036873">
    <property type="entry name" value="Rhodanese-like_dom_sf"/>
</dbReference>
<dbReference type="GO" id="GO:0008146">
    <property type="term" value="F:sulfotransferase activity"/>
    <property type="evidence" value="ECO:0007669"/>
    <property type="project" value="TreeGrafter"/>
</dbReference>
<comment type="caution">
    <text evidence="2">The sequence shown here is derived from an EMBL/GenBank/DDBJ whole genome shotgun (WGS) entry which is preliminary data.</text>
</comment>
<keyword evidence="3" id="KW-1185">Reference proteome</keyword>
<dbReference type="PROSITE" id="PS50206">
    <property type="entry name" value="RHODANESE_3"/>
    <property type="match status" value="1"/>
</dbReference>
<dbReference type="RefSeq" id="WP_306411042.1">
    <property type="nucleotide sequence ID" value="NZ_JANFPI010000003.1"/>
</dbReference>
<dbReference type="AlphaFoldDB" id="A0AAE3MXX0"/>
<evidence type="ECO:0000259" key="1">
    <source>
        <dbReference type="PROSITE" id="PS50206"/>
    </source>
</evidence>
<dbReference type="InterPro" id="IPR001763">
    <property type="entry name" value="Rhodanese-like_dom"/>
</dbReference>
<name>A0AAE3MXX0_9HYPH</name>
<reference evidence="2" key="1">
    <citation type="submission" date="2022-07" db="EMBL/GenBank/DDBJ databases">
        <title>Ectorhizobium quercum gen.nov., sp. nov.</title>
        <authorList>
            <person name="Ma T."/>
            <person name="Li Y."/>
        </authorList>
    </citation>
    <scope>NUCLEOTIDE SEQUENCE</scope>
    <source>
        <strain evidence="2">BDR2-2</strain>
    </source>
</reference>
<organism evidence="2 3">
    <name type="scientific">Ectorhizobium quercum</name>
    <dbReference type="NCBI Taxonomy" id="2965071"/>
    <lineage>
        <taxon>Bacteria</taxon>
        <taxon>Pseudomonadati</taxon>
        <taxon>Pseudomonadota</taxon>
        <taxon>Alphaproteobacteria</taxon>
        <taxon>Hyphomicrobiales</taxon>
        <taxon>Rhizobiaceae</taxon>
        <taxon>Ectorhizobium</taxon>
    </lineage>
</organism>
<sequence>MTRYDRQMLAPQMGEKAQAALRSARLLVVGLGGLGCPALLYLAGAGAGRIVLVDADRVERSNLHRQPLYGESDIGRLKAEAARDRLRDLNPDVETVPVAEALDAANAPRLVADADVVLDCADSFAVTYTLSDTCKALGKPLISASALGLTGYVGGYCGTAPSVRAIFPDLPNNVTTCATAGVLGPLVGTLGALQAQMAVAVVTGMTPSPLGQLVTLDLEGYGFRSFRFDRAKEPEDGIFPFIARTELSPGDLLIELRDEREAPHSLRPDALRLTVADFQAGPVSLPDAKRVVLCCRSGLRAWRAAKALRPHRDGPLALLAAGDAA</sequence>
<dbReference type="Pfam" id="PF00899">
    <property type="entry name" value="ThiF"/>
    <property type="match status" value="1"/>
</dbReference>
<dbReference type="GO" id="GO:0008641">
    <property type="term" value="F:ubiquitin-like modifier activating enzyme activity"/>
    <property type="evidence" value="ECO:0007669"/>
    <property type="project" value="InterPro"/>
</dbReference>
<evidence type="ECO:0000313" key="3">
    <source>
        <dbReference type="Proteomes" id="UP001208771"/>
    </source>
</evidence>
<dbReference type="InterPro" id="IPR035985">
    <property type="entry name" value="Ubiquitin-activating_enz"/>
</dbReference>
<proteinExistence type="predicted"/>
<dbReference type="GO" id="GO:0016779">
    <property type="term" value="F:nucleotidyltransferase activity"/>
    <property type="evidence" value="ECO:0007669"/>
    <property type="project" value="TreeGrafter"/>
</dbReference>
<dbReference type="PANTHER" id="PTHR10953:SF240">
    <property type="entry name" value="SULFUR CARRIER PROTEIN THIS ADENYLYLTRANSFERASE"/>
    <property type="match status" value="1"/>
</dbReference>